<proteinExistence type="predicted"/>
<feature type="domain" description="C2" evidence="8">
    <location>
        <begin position="1"/>
        <end position="107"/>
    </location>
</feature>
<evidence type="ECO:0000256" key="2">
    <source>
        <dbReference type="ARBA" id="ARBA00022448"/>
    </source>
</evidence>
<dbReference type="InterPro" id="IPR000008">
    <property type="entry name" value="C2_dom"/>
</dbReference>
<feature type="coiled-coil region" evidence="6">
    <location>
        <begin position="438"/>
        <end position="472"/>
    </location>
</feature>
<keyword evidence="3" id="KW-0597">Phosphoprotein</keyword>
<dbReference type="GO" id="GO:0015031">
    <property type="term" value="P:protein transport"/>
    <property type="evidence" value="ECO:0007669"/>
    <property type="project" value="UniProtKB-KW"/>
</dbReference>
<dbReference type="FunFam" id="2.60.40.150:FF:000151">
    <property type="entry name" value="Rab11 family-interacting protein 1"/>
    <property type="match status" value="1"/>
</dbReference>
<dbReference type="RefSeq" id="XP_019760386.1">
    <property type="nucleotide sequence ID" value="XM_019904827.2"/>
</dbReference>
<dbReference type="AlphaFoldDB" id="A0AAR5PI03"/>
<dbReference type="Gene3D" id="2.60.40.150">
    <property type="entry name" value="C2 domain"/>
    <property type="match status" value="1"/>
</dbReference>
<accession>A0AAR5PI03</accession>
<keyword evidence="6" id="KW-0175">Coiled coil</keyword>
<dbReference type="EnsemblMetazoa" id="XM_019904827.1">
    <property type="protein sequence ID" value="XP_019760386.1"/>
    <property type="gene ID" value="LOC109537897"/>
</dbReference>
<dbReference type="PROSITE" id="PS50004">
    <property type="entry name" value="C2"/>
    <property type="match status" value="1"/>
</dbReference>
<feature type="compositionally biased region" description="Polar residues" evidence="7">
    <location>
        <begin position="253"/>
        <end position="264"/>
    </location>
</feature>
<dbReference type="InterPro" id="IPR035892">
    <property type="entry name" value="C2_domain_sf"/>
</dbReference>
<dbReference type="PANTHER" id="PTHR15746:SF23">
    <property type="entry name" value="RAB11 INTERACTING PROTEIN, ISOFORM A"/>
    <property type="match status" value="1"/>
</dbReference>
<dbReference type="PROSITE" id="PS51511">
    <property type="entry name" value="FIP_RBD"/>
    <property type="match status" value="1"/>
</dbReference>
<dbReference type="GO" id="GO:0031267">
    <property type="term" value="F:small GTPase binding"/>
    <property type="evidence" value="ECO:0007669"/>
    <property type="project" value="InterPro"/>
</dbReference>
<evidence type="ECO:0000256" key="6">
    <source>
        <dbReference type="SAM" id="Coils"/>
    </source>
</evidence>
<dbReference type="Pfam" id="PF00168">
    <property type="entry name" value="C2"/>
    <property type="match status" value="1"/>
</dbReference>
<dbReference type="Proteomes" id="UP000019118">
    <property type="component" value="Unassembled WGS sequence"/>
</dbReference>
<dbReference type="SUPFAM" id="SSF144270">
    <property type="entry name" value="Eferin C-derminal domain-like"/>
    <property type="match status" value="1"/>
</dbReference>
<feature type="domain" description="FIP-RBD" evidence="9">
    <location>
        <begin position="422"/>
        <end position="484"/>
    </location>
</feature>
<dbReference type="InterPro" id="IPR037789">
    <property type="entry name" value="FIP_classI"/>
</dbReference>
<reference evidence="11" key="1">
    <citation type="journal article" date="2013" name="Genome Biol.">
        <title>Draft genome of the mountain pine beetle, Dendroctonus ponderosae Hopkins, a major forest pest.</title>
        <authorList>
            <person name="Keeling C.I."/>
            <person name="Yuen M.M."/>
            <person name="Liao N.Y."/>
            <person name="Docking T.R."/>
            <person name="Chan S.K."/>
            <person name="Taylor G.A."/>
            <person name="Palmquist D.L."/>
            <person name="Jackman S.D."/>
            <person name="Nguyen A."/>
            <person name="Li M."/>
            <person name="Henderson H."/>
            <person name="Janes J.K."/>
            <person name="Zhao Y."/>
            <person name="Pandoh P."/>
            <person name="Moore R."/>
            <person name="Sperling F.A."/>
            <person name="Huber D.P."/>
            <person name="Birol I."/>
            <person name="Jones S.J."/>
            <person name="Bohlmann J."/>
        </authorList>
    </citation>
    <scope>NUCLEOTIDE SEQUENCE</scope>
</reference>
<evidence type="ECO:0000256" key="3">
    <source>
        <dbReference type="ARBA" id="ARBA00022553"/>
    </source>
</evidence>
<evidence type="ECO:0000256" key="5">
    <source>
        <dbReference type="ARBA" id="ARBA00022927"/>
    </source>
</evidence>
<evidence type="ECO:0000313" key="11">
    <source>
        <dbReference type="Proteomes" id="UP000019118"/>
    </source>
</evidence>
<dbReference type="CTD" id="32850"/>
<feature type="region of interest" description="Disordered" evidence="7">
    <location>
        <begin position="182"/>
        <end position="203"/>
    </location>
</feature>
<keyword evidence="4" id="KW-0967">Endosome</keyword>
<evidence type="ECO:0000313" key="10">
    <source>
        <dbReference type="EnsemblMetazoa" id="XP_019760386.1"/>
    </source>
</evidence>
<evidence type="ECO:0000256" key="1">
    <source>
        <dbReference type="ARBA" id="ARBA00004172"/>
    </source>
</evidence>
<organism evidence="10 11">
    <name type="scientific">Dendroctonus ponderosae</name>
    <name type="common">Mountain pine beetle</name>
    <dbReference type="NCBI Taxonomy" id="77166"/>
    <lineage>
        <taxon>Eukaryota</taxon>
        <taxon>Metazoa</taxon>
        <taxon>Ecdysozoa</taxon>
        <taxon>Arthropoda</taxon>
        <taxon>Hexapoda</taxon>
        <taxon>Insecta</taxon>
        <taxon>Pterygota</taxon>
        <taxon>Neoptera</taxon>
        <taxon>Endopterygota</taxon>
        <taxon>Coleoptera</taxon>
        <taxon>Polyphaga</taxon>
        <taxon>Cucujiformia</taxon>
        <taxon>Curculionidae</taxon>
        <taxon>Scolytinae</taxon>
        <taxon>Dendroctonus</taxon>
    </lineage>
</organism>
<protein>
    <recommendedName>
        <fullName evidence="12">C2 domain-containing protein</fullName>
    </recommendedName>
</protein>
<evidence type="ECO:0000256" key="4">
    <source>
        <dbReference type="ARBA" id="ARBA00022753"/>
    </source>
</evidence>
<dbReference type="Gene3D" id="1.20.5.2440">
    <property type="match status" value="1"/>
</dbReference>
<dbReference type="GO" id="GO:0045055">
    <property type="term" value="P:regulated exocytosis"/>
    <property type="evidence" value="ECO:0007669"/>
    <property type="project" value="TreeGrafter"/>
</dbReference>
<evidence type="ECO:0000259" key="9">
    <source>
        <dbReference type="PROSITE" id="PS51511"/>
    </source>
</evidence>
<reference evidence="10" key="2">
    <citation type="submission" date="2024-08" db="UniProtKB">
        <authorList>
            <consortium name="EnsemblMetazoa"/>
        </authorList>
    </citation>
    <scope>IDENTIFICATION</scope>
</reference>
<evidence type="ECO:0008006" key="12">
    <source>
        <dbReference type="Google" id="ProtNLM"/>
    </source>
</evidence>
<name>A0AAR5PI03_DENPD</name>
<comment type="subcellular location">
    <subcellularLocation>
        <location evidence="1">Recycling endosome</location>
    </subcellularLocation>
</comment>
<dbReference type="InterPro" id="IPR019018">
    <property type="entry name" value="Rab-bd_FIP-RBD"/>
</dbReference>
<dbReference type="KEGG" id="dpa:109537897"/>
<evidence type="ECO:0000256" key="7">
    <source>
        <dbReference type="SAM" id="MobiDB-lite"/>
    </source>
</evidence>
<dbReference type="SUPFAM" id="SSF49562">
    <property type="entry name" value="C2 domain (Calcium/lipid-binding domain, CaLB)"/>
    <property type="match status" value="1"/>
</dbReference>
<dbReference type="GeneID" id="109537897"/>
<keyword evidence="11" id="KW-1185">Reference proteome</keyword>
<keyword evidence="5" id="KW-0653">Protein transport</keyword>
<feature type="region of interest" description="Disordered" evidence="7">
    <location>
        <begin position="245"/>
        <end position="334"/>
    </location>
</feature>
<evidence type="ECO:0000259" key="8">
    <source>
        <dbReference type="PROSITE" id="PS50004"/>
    </source>
</evidence>
<feature type="compositionally biased region" description="Basic and acidic residues" evidence="7">
    <location>
        <begin position="296"/>
        <end position="309"/>
    </location>
</feature>
<dbReference type="PANTHER" id="PTHR15746">
    <property type="entry name" value="RAB11-RELATED"/>
    <property type="match status" value="1"/>
</dbReference>
<dbReference type="InterPro" id="IPR037245">
    <property type="entry name" value="FIP-RBD_C_sf"/>
</dbReference>
<dbReference type="Pfam" id="PF09457">
    <property type="entry name" value="RBD-FIP"/>
    <property type="match status" value="1"/>
</dbReference>
<dbReference type="SMART" id="SM00239">
    <property type="entry name" value="C2"/>
    <property type="match status" value="1"/>
</dbReference>
<keyword evidence="2" id="KW-0813">Transport</keyword>
<sequence length="500" mass="55619">MWIPTHVQVTVQRAVGLLTKGKNNTNDCFVTIGLGKIKYQTSTKEKAAAAVEWHEECELPIPEQGNTAEIVLTALHHNFLGVDEFLGRVTIPLNSLDIYERPKNKLYPLQSKPGGKQKDRGQLEVKIAFNVKSGSLTNLSKKEKHRSSLSHVAQSVGGSLLSLGSAEKRKGIKKFAKSIGSKMHLKGKKKEESDDGASSIGSVGSLNIRSQTLNRNYKSRQTLEDADPGVVSDEDEFTFDDLSHKSSASSLSITANTQVQNTPPTIIKTPPQENVGREPSSPVAPAVTKSPPAKPPRSEPKPHQDEWETKLFGNNKPKALRPGSSESLNRRSWDSSKLASQIVEESEMFDTLSKNDDNISIKSTPEVTKKEEKDGMFTKLKNNFRKDKEKYDVVDKHEKTASNSHERVIIGGEREVIPEKPPNHVSSELLQKFEGKTREDLILALSETQTDLEKHKKKLKDLEDYLDDLLLRVMETTPRILQNPIRIKTKASEIKAPNST</sequence>
<dbReference type="GO" id="GO:0055037">
    <property type="term" value="C:recycling endosome"/>
    <property type="evidence" value="ECO:0007669"/>
    <property type="project" value="UniProtKB-SubCell"/>
</dbReference>